<dbReference type="EMBL" id="AY605181">
    <property type="protein sequence ID" value="AAT38373.1"/>
    <property type="molecule type" value="Genomic_DNA"/>
</dbReference>
<dbReference type="KEGG" id="vg:2846082"/>
<gene>
    <name evidence="1" type="primary">g14</name>
</gene>
<evidence type="ECO:0000313" key="2">
    <source>
        <dbReference type="Proteomes" id="UP000001297"/>
    </source>
</evidence>
<evidence type="ECO:0000313" key="1">
    <source>
        <dbReference type="EMBL" id="AAT38373.1"/>
    </source>
</evidence>
<proteinExistence type="predicted"/>
<dbReference type="Proteomes" id="UP000001297">
    <property type="component" value="Segment"/>
</dbReference>
<organism evidence="1 2">
    <name type="scientific">Burkholderia phage BcepC6B</name>
    <dbReference type="NCBI Taxonomy" id="2883949"/>
    <lineage>
        <taxon>Viruses</taxon>
        <taxon>Duplodnaviria</taxon>
        <taxon>Heunggongvirae</taxon>
        <taxon>Uroviricota</taxon>
        <taxon>Caudoviricetes</taxon>
        <taxon>Ryyoungvirus</taxon>
        <taxon>Ryyoungvirus bcepC6B</taxon>
    </lineage>
</organism>
<sequence length="226" mass="22363">MAFLPLLAAAGSAASAATATAGTLSTLSLISAGVSAAGALAAGAAKASSERQQAAIMDRNAQLANNQAEQVYAQGVNREEAQRGQADQQLGAQRAAVAESGFNPNTGSALDTQVQSVRNAELDALQTRYQGLLQGQSLDDQASQDRFAARTARTNARNSMITGGISAASSLLGGVGSYAKAGGGLFSSSTGGSFSTLGGLSSFGSAGNFTAGLTSGVNKFGFTGGL</sequence>
<keyword evidence="2" id="KW-1185">Reference proteome</keyword>
<accession>Q6J1R3</accession>
<dbReference type="RefSeq" id="YP_024934.1">
    <property type="nucleotide sequence ID" value="NC_005887.1"/>
</dbReference>
<name>Q6J1R3_9CAUD</name>
<reference evidence="1 2" key="1">
    <citation type="submission" date="2004-04" db="EMBL/GenBank/DDBJ databases">
        <title>Complete genomic sequence of Burkholderia cepacia complex phage BcepC6B.</title>
        <authorList>
            <person name="Summer E.J."/>
            <person name="Christian B.N."/>
            <person name="Collins J."/>
            <person name="Morrison W."/>
            <person name="Patel P."/>
            <person name="Wells W."/>
            <person name="Mebane L."/>
            <person name="Gonzalez C.F."/>
            <person name="Young R.F."/>
        </authorList>
    </citation>
    <scope>NUCLEOTIDE SEQUENCE [LARGE SCALE GENOMIC DNA]</scope>
</reference>
<protein>
    <submittedName>
        <fullName evidence="1">Gp14</fullName>
    </submittedName>
</protein>